<evidence type="ECO:0000313" key="2">
    <source>
        <dbReference type="Proteomes" id="UP001233360"/>
    </source>
</evidence>
<sequence length="280" mass="34148">MDQIDLFKKYFNNFLLENSEKMLSRALIISILNENCYLLMNAFKLCEYEDDRIVFYGESMKNRIERLFNEVMKYSYTISKPSDFFTNEYDSNFDKKFDFIRKIPDDYYLKFNIYQKKLYEYYWNNLDSEKKFFFNEKTKKYIKINGEAYANFLHFSLGKEFSIVKTKGDFIIKKYIKEDTYFFIEINTKYIDKEIEKYGRLPPFPIFIIGGMHIYSYQFIFNRIDHPAIENLGFQHGLYQEGISSELKWLFILCDISAYYIKMCFDFYEESLLSYIKKYS</sequence>
<dbReference type="EMBL" id="JAUTBK010000002">
    <property type="protein sequence ID" value="MDQ1210107.1"/>
    <property type="molecule type" value="Genomic_DNA"/>
</dbReference>
<dbReference type="RefSeq" id="WP_307004669.1">
    <property type="nucleotide sequence ID" value="NZ_JAUTBK010000002.1"/>
</dbReference>
<proteinExistence type="predicted"/>
<comment type="caution">
    <text evidence="1">The sequence shown here is derived from an EMBL/GenBank/DDBJ whole genome shotgun (WGS) entry which is preliminary data.</text>
</comment>
<gene>
    <name evidence="1" type="ORF">QE380_003030</name>
</gene>
<evidence type="ECO:0000313" key="1">
    <source>
        <dbReference type="EMBL" id="MDQ1210107.1"/>
    </source>
</evidence>
<accession>A0ABU0UZZ3</accession>
<keyword evidence="2" id="KW-1185">Reference proteome</keyword>
<name>A0ABU0UZZ3_ACIBI</name>
<protein>
    <submittedName>
        <fullName evidence="1">Uncharacterized protein</fullName>
    </submittedName>
</protein>
<reference evidence="1 2" key="1">
    <citation type="submission" date="2023-07" db="EMBL/GenBank/DDBJ databases">
        <title>Functional and genomic diversity of the sorghum phyllosphere microbiome.</title>
        <authorList>
            <person name="Shade A."/>
        </authorList>
    </citation>
    <scope>NUCLEOTIDE SEQUENCE [LARGE SCALE GENOMIC DNA]</scope>
    <source>
        <strain evidence="1 2">SORGH_AS_0887</strain>
    </source>
</reference>
<dbReference type="Proteomes" id="UP001233360">
    <property type="component" value="Unassembled WGS sequence"/>
</dbReference>
<organism evidence="1 2">
    <name type="scientific">Acinetobacter baylyi</name>
    <dbReference type="NCBI Taxonomy" id="202950"/>
    <lineage>
        <taxon>Bacteria</taxon>
        <taxon>Pseudomonadati</taxon>
        <taxon>Pseudomonadota</taxon>
        <taxon>Gammaproteobacteria</taxon>
        <taxon>Moraxellales</taxon>
        <taxon>Moraxellaceae</taxon>
        <taxon>Acinetobacter</taxon>
    </lineage>
</organism>